<dbReference type="AlphaFoldDB" id="A0A565B5H2"/>
<proteinExistence type="predicted"/>
<protein>
    <submittedName>
        <fullName evidence="2">Uncharacterized protein</fullName>
    </submittedName>
</protein>
<feature type="region of interest" description="Disordered" evidence="1">
    <location>
        <begin position="1"/>
        <end position="40"/>
    </location>
</feature>
<evidence type="ECO:0000313" key="3">
    <source>
        <dbReference type="Proteomes" id="UP000489600"/>
    </source>
</evidence>
<evidence type="ECO:0000313" key="2">
    <source>
        <dbReference type="EMBL" id="VVA96035.1"/>
    </source>
</evidence>
<sequence length="182" mass="20230">MYSYNTKCFFSDDKGPPTPPPSDSSKNDVSSDYAKKEDSEVVNEVEQKNSRVAYDGKLKSWLLNFGATTLLVWLGKRLPRVGIWSKSLATYTHLLEDRIITFFTRKQLPSTAVLTDEAAAEKLASLSLPVLTKSFRVLLKYIFRTVFGGVTILTGYGVSIDKVFDETASLIGIGTWSGTKTR</sequence>
<name>A0A565B5H2_9BRAS</name>
<dbReference type="Proteomes" id="UP000489600">
    <property type="component" value="Unassembled WGS sequence"/>
</dbReference>
<evidence type="ECO:0000256" key="1">
    <source>
        <dbReference type="SAM" id="MobiDB-lite"/>
    </source>
</evidence>
<accession>A0A565B5H2</accession>
<dbReference type="EMBL" id="CABITT030000003">
    <property type="protein sequence ID" value="VVA96035.1"/>
    <property type="molecule type" value="Genomic_DNA"/>
</dbReference>
<keyword evidence="3" id="KW-1185">Reference proteome</keyword>
<organism evidence="2 3">
    <name type="scientific">Arabis nemorensis</name>
    <dbReference type="NCBI Taxonomy" id="586526"/>
    <lineage>
        <taxon>Eukaryota</taxon>
        <taxon>Viridiplantae</taxon>
        <taxon>Streptophyta</taxon>
        <taxon>Embryophyta</taxon>
        <taxon>Tracheophyta</taxon>
        <taxon>Spermatophyta</taxon>
        <taxon>Magnoliopsida</taxon>
        <taxon>eudicotyledons</taxon>
        <taxon>Gunneridae</taxon>
        <taxon>Pentapetalae</taxon>
        <taxon>rosids</taxon>
        <taxon>malvids</taxon>
        <taxon>Brassicales</taxon>
        <taxon>Brassicaceae</taxon>
        <taxon>Arabideae</taxon>
        <taxon>Arabis</taxon>
    </lineage>
</organism>
<comment type="caution">
    <text evidence="2">The sequence shown here is derived from an EMBL/GenBank/DDBJ whole genome shotgun (WGS) entry which is preliminary data.</text>
</comment>
<reference evidence="2" key="1">
    <citation type="submission" date="2019-07" db="EMBL/GenBank/DDBJ databases">
        <authorList>
            <person name="Dittberner H."/>
        </authorList>
    </citation>
    <scope>NUCLEOTIDE SEQUENCE [LARGE SCALE GENOMIC DNA]</scope>
</reference>
<gene>
    <name evidence="2" type="ORF">ANE_LOCUS6480</name>
</gene>